<comment type="caution">
    <text evidence="1">The sequence shown here is derived from an EMBL/GenBank/DDBJ whole genome shotgun (WGS) entry which is preliminary data.</text>
</comment>
<reference evidence="1 2" key="1">
    <citation type="submission" date="2019-05" db="EMBL/GenBank/DDBJ databases">
        <title>Another draft genome of Portunus trituberculatus and its Hox gene families provides insights of decapod evolution.</title>
        <authorList>
            <person name="Jeong J.-H."/>
            <person name="Song I."/>
            <person name="Kim S."/>
            <person name="Choi T."/>
            <person name="Kim D."/>
            <person name="Ryu S."/>
            <person name="Kim W."/>
        </authorList>
    </citation>
    <scope>NUCLEOTIDE SEQUENCE [LARGE SCALE GENOMIC DNA]</scope>
    <source>
        <tissue evidence="1">Muscle</tissue>
    </source>
</reference>
<gene>
    <name evidence="1" type="ORF">E2C01_086875</name>
</gene>
<sequence>MKKGQNKDASPSYLIGDEARSFRLISSSRKASAVAPGKYRLVRAMARSECKQTATLQDIFFQ</sequence>
<name>A0A5B7JAX4_PORTR</name>
<keyword evidence="2" id="KW-1185">Reference proteome</keyword>
<organism evidence="1 2">
    <name type="scientific">Portunus trituberculatus</name>
    <name type="common">Swimming crab</name>
    <name type="synonym">Neptunus trituberculatus</name>
    <dbReference type="NCBI Taxonomy" id="210409"/>
    <lineage>
        <taxon>Eukaryota</taxon>
        <taxon>Metazoa</taxon>
        <taxon>Ecdysozoa</taxon>
        <taxon>Arthropoda</taxon>
        <taxon>Crustacea</taxon>
        <taxon>Multicrustacea</taxon>
        <taxon>Malacostraca</taxon>
        <taxon>Eumalacostraca</taxon>
        <taxon>Eucarida</taxon>
        <taxon>Decapoda</taxon>
        <taxon>Pleocyemata</taxon>
        <taxon>Brachyura</taxon>
        <taxon>Eubrachyura</taxon>
        <taxon>Portunoidea</taxon>
        <taxon>Portunidae</taxon>
        <taxon>Portuninae</taxon>
        <taxon>Portunus</taxon>
    </lineage>
</organism>
<dbReference type="AlphaFoldDB" id="A0A5B7JAX4"/>
<evidence type="ECO:0000313" key="1">
    <source>
        <dbReference type="EMBL" id="MPC91815.1"/>
    </source>
</evidence>
<dbReference type="EMBL" id="VSRR010089088">
    <property type="protein sequence ID" value="MPC91815.1"/>
    <property type="molecule type" value="Genomic_DNA"/>
</dbReference>
<evidence type="ECO:0000313" key="2">
    <source>
        <dbReference type="Proteomes" id="UP000324222"/>
    </source>
</evidence>
<proteinExistence type="predicted"/>
<accession>A0A5B7JAX4</accession>
<protein>
    <submittedName>
        <fullName evidence="1">Uncharacterized protein</fullName>
    </submittedName>
</protein>
<dbReference type="Proteomes" id="UP000324222">
    <property type="component" value="Unassembled WGS sequence"/>
</dbReference>